<dbReference type="GeneID" id="302270425"/>
<keyword evidence="2" id="KW-0238">DNA-binding</keyword>
<evidence type="ECO:0000313" key="5">
    <source>
        <dbReference type="EMBL" id="STY88109.1"/>
    </source>
</evidence>
<dbReference type="NCBIfam" id="NF033788">
    <property type="entry name" value="HTH_metalloreg"/>
    <property type="match status" value="1"/>
</dbReference>
<accession>A0A378PT54</accession>
<sequence length="109" mass="11949">MNMNTEHASKLFESLASPTRLAIFQALTAEGGRGMVAGDLAKQLNLAPNNLSFHLKTLANANLVYSEQQGKFVRYFANLAMMNGLIEFLLHRCCENASGGDCEKFCQSC</sequence>
<dbReference type="GO" id="GO:0003700">
    <property type="term" value="F:DNA-binding transcription factor activity"/>
    <property type="evidence" value="ECO:0007669"/>
    <property type="project" value="InterPro"/>
</dbReference>
<dbReference type="GO" id="GO:0003677">
    <property type="term" value="F:DNA binding"/>
    <property type="evidence" value="ECO:0007669"/>
    <property type="project" value="UniProtKB-KW"/>
</dbReference>
<organism evidence="5 6">
    <name type="scientific">Moraxella ovis</name>
    <dbReference type="NCBI Taxonomy" id="29433"/>
    <lineage>
        <taxon>Bacteria</taxon>
        <taxon>Pseudomonadati</taxon>
        <taxon>Pseudomonadota</taxon>
        <taxon>Gammaproteobacteria</taxon>
        <taxon>Moraxellales</taxon>
        <taxon>Moraxellaceae</taxon>
        <taxon>Moraxella</taxon>
    </lineage>
</organism>
<protein>
    <submittedName>
        <fullName evidence="5">Arsenical resistance operon repressor</fullName>
    </submittedName>
</protein>
<dbReference type="Pfam" id="PF12840">
    <property type="entry name" value="HTH_20"/>
    <property type="match status" value="1"/>
</dbReference>
<dbReference type="InterPro" id="IPR011991">
    <property type="entry name" value="ArsR-like_HTH"/>
</dbReference>
<dbReference type="InterPro" id="IPR036390">
    <property type="entry name" value="WH_DNA-bd_sf"/>
</dbReference>
<dbReference type="PANTHER" id="PTHR43132">
    <property type="entry name" value="ARSENICAL RESISTANCE OPERON REPRESSOR ARSR-RELATED"/>
    <property type="match status" value="1"/>
</dbReference>
<dbReference type="CDD" id="cd00090">
    <property type="entry name" value="HTH_ARSR"/>
    <property type="match status" value="1"/>
</dbReference>
<dbReference type="AlphaFoldDB" id="A0A378PT54"/>
<name>A0A378PT54_9GAMM</name>
<keyword evidence="1" id="KW-0805">Transcription regulation</keyword>
<proteinExistence type="predicted"/>
<reference evidence="5 6" key="1">
    <citation type="submission" date="2018-06" db="EMBL/GenBank/DDBJ databases">
        <authorList>
            <consortium name="Pathogen Informatics"/>
            <person name="Doyle S."/>
        </authorList>
    </citation>
    <scope>NUCLEOTIDE SEQUENCE [LARGE SCALE GENOMIC DNA]</scope>
    <source>
        <strain evidence="5 6">NCTC11227</strain>
    </source>
</reference>
<dbReference type="InterPro" id="IPR001845">
    <property type="entry name" value="HTH_ArsR_DNA-bd_dom"/>
</dbReference>
<evidence type="ECO:0000256" key="1">
    <source>
        <dbReference type="ARBA" id="ARBA00023015"/>
    </source>
</evidence>
<dbReference type="InterPro" id="IPR051011">
    <property type="entry name" value="Metal_resp_trans_reg"/>
</dbReference>
<dbReference type="InterPro" id="IPR036388">
    <property type="entry name" value="WH-like_DNA-bd_sf"/>
</dbReference>
<dbReference type="STRING" id="29433.MOVS_10270"/>
<dbReference type="PROSITE" id="PS50987">
    <property type="entry name" value="HTH_ARSR_2"/>
    <property type="match status" value="1"/>
</dbReference>
<dbReference type="PANTHER" id="PTHR43132:SF2">
    <property type="entry name" value="ARSENICAL RESISTANCE OPERON REPRESSOR ARSR-RELATED"/>
    <property type="match status" value="1"/>
</dbReference>
<dbReference type="SUPFAM" id="SSF46785">
    <property type="entry name" value="Winged helix' DNA-binding domain"/>
    <property type="match status" value="1"/>
</dbReference>
<evidence type="ECO:0000256" key="2">
    <source>
        <dbReference type="ARBA" id="ARBA00023125"/>
    </source>
</evidence>
<dbReference type="Proteomes" id="UP000255102">
    <property type="component" value="Unassembled WGS sequence"/>
</dbReference>
<dbReference type="PRINTS" id="PR00778">
    <property type="entry name" value="HTHARSR"/>
</dbReference>
<evidence type="ECO:0000259" key="4">
    <source>
        <dbReference type="PROSITE" id="PS50987"/>
    </source>
</evidence>
<gene>
    <name evidence="5" type="primary">arsR</name>
    <name evidence="5" type="ORF">NCTC11227_02138</name>
</gene>
<keyword evidence="3" id="KW-0804">Transcription</keyword>
<evidence type="ECO:0000313" key="6">
    <source>
        <dbReference type="Proteomes" id="UP000255102"/>
    </source>
</evidence>
<feature type="domain" description="HTH arsR-type" evidence="4">
    <location>
        <begin position="1"/>
        <end position="97"/>
    </location>
</feature>
<dbReference type="Gene3D" id="1.10.10.10">
    <property type="entry name" value="Winged helix-like DNA-binding domain superfamily/Winged helix DNA-binding domain"/>
    <property type="match status" value="1"/>
</dbReference>
<dbReference type="RefSeq" id="WP_227713007.1">
    <property type="nucleotide sequence ID" value="NZ_CP011158.1"/>
</dbReference>
<evidence type="ECO:0000256" key="3">
    <source>
        <dbReference type="ARBA" id="ARBA00023163"/>
    </source>
</evidence>
<dbReference type="SMART" id="SM00418">
    <property type="entry name" value="HTH_ARSR"/>
    <property type="match status" value="1"/>
</dbReference>
<dbReference type="EMBL" id="UGPW01000001">
    <property type="protein sequence ID" value="STY88109.1"/>
    <property type="molecule type" value="Genomic_DNA"/>
</dbReference>